<dbReference type="Pfam" id="PF13487">
    <property type="entry name" value="HD_5"/>
    <property type="match status" value="1"/>
</dbReference>
<evidence type="ECO:0000259" key="2">
    <source>
        <dbReference type="PROSITE" id="PS50110"/>
    </source>
</evidence>
<dbReference type="CDD" id="cd19920">
    <property type="entry name" value="REC_PA4781-like"/>
    <property type="match status" value="1"/>
</dbReference>
<dbReference type="EMBL" id="FQVF01000026">
    <property type="protein sequence ID" value="SHG64743.1"/>
    <property type="molecule type" value="Genomic_DNA"/>
</dbReference>
<evidence type="ECO:0000313" key="5">
    <source>
        <dbReference type="Proteomes" id="UP000184517"/>
    </source>
</evidence>
<dbReference type="CDD" id="cd00077">
    <property type="entry name" value="HDc"/>
    <property type="match status" value="1"/>
</dbReference>
<dbReference type="SUPFAM" id="SSF52172">
    <property type="entry name" value="CheY-like"/>
    <property type="match status" value="1"/>
</dbReference>
<dbReference type="SMART" id="SM00471">
    <property type="entry name" value="HDc"/>
    <property type="match status" value="1"/>
</dbReference>
<dbReference type="AlphaFoldDB" id="A0A1M5LK51"/>
<evidence type="ECO:0000313" key="4">
    <source>
        <dbReference type="EMBL" id="SHG64743.1"/>
    </source>
</evidence>
<dbReference type="InterPro" id="IPR037522">
    <property type="entry name" value="HD_GYP_dom"/>
</dbReference>
<feature type="domain" description="HD-GYP" evidence="3">
    <location>
        <begin position="160"/>
        <end position="357"/>
    </location>
</feature>
<dbReference type="Pfam" id="PF00072">
    <property type="entry name" value="Response_reg"/>
    <property type="match status" value="1"/>
</dbReference>
<dbReference type="Gene3D" id="3.40.50.2300">
    <property type="match status" value="1"/>
</dbReference>
<dbReference type="GO" id="GO:0000160">
    <property type="term" value="P:phosphorelay signal transduction system"/>
    <property type="evidence" value="ECO:0007669"/>
    <property type="project" value="InterPro"/>
</dbReference>
<protein>
    <submittedName>
        <fullName evidence="4">Putative two-component system response regulator</fullName>
    </submittedName>
</protein>
<dbReference type="InterPro" id="IPR052020">
    <property type="entry name" value="Cyclic_di-GMP/3'3'-cGAMP_PDE"/>
</dbReference>
<dbReference type="Proteomes" id="UP000184517">
    <property type="component" value="Unassembled WGS sequence"/>
</dbReference>
<dbReference type="RefSeq" id="WP_084122623.1">
    <property type="nucleotide sequence ID" value="NZ_FQVF01000026.1"/>
</dbReference>
<feature type="modified residue" description="4-aspartylphosphate" evidence="1">
    <location>
        <position position="73"/>
    </location>
</feature>
<evidence type="ECO:0000259" key="3">
    <source>
        <dbReference type="PROSITE" id="PS51832"/>
    </source>
</evidence>
<proteinExistence type="predicted"/>
<dbReference type="GO" id="GO:0008081">
    <property type="term" value="F:phosphoric diester hydrolase activity"/>
    <property type="evidence" value="ECO:0007669"/>
    <property type="project" value="UniProtKB-ARBA"/>
</dbReference>
<organism evidence="4 5">
    <name type="scientific">Marinomonas polaris DSM 16579</name>
    <dbReference type="NCBI Taxonomy" id="1122206"/>
    <lineage>
        <taxon>Bacteria</taxon>
        <taxon>Pseudomonadati</taxon>
        <taxon>Pseudomonadota</taxon>
        <taxon>Gammaproteobacteria</taxon>
        <taxon>Oceanospirillales</taxon>
        <taxon>Oceanospirillaceae</taxon>
        <taxon>Marinomonas</taxon>
    </lineage>
</organism>
<feature type="domain" description="Response regulatory" evidence="2">
    <location>
        <begin position="25"/>
        <end position="140"/>
    </location>
</feature>
<sequence length="359" mass="40329">MSVVKESELASTKEIVSRMASKNKRVLIVDDVPRNIDLLKDILSEQYHVQVAKSGLLALNIIDRCLPDIILLDIMMPDMNGFEVCERLKSNPKTQDIPVIFLTAVTDPQHEQKGFDVGCVDFITKPITPLTTLARVSTHLKLAEENLRNKQIIDDRTRELDEALESAIGMLGAVSQLNDTDTGVHMWRMADYCAALARTIGWEESQVELLKLAAPMHDTGKVGIPHSILKSPNKLTDDEWVIMRQHTVIGHEILIRGEAPLFKLAAEVALGHHERWDGTGYPSGLIGENIPQSARIVALADVFDALTMKRPYKKSWTIEESFEHIQQAASTHFDPELVRTFLSIEDELRSIKEKWDAVD</sequence>
<reference evidence="5" key="1">
    <citation type="submission" date="2016-11" db="EMBL/GenBank/DDBJ databases">
        <authorList>
            <person name="Varghese N."/>
            <person name="Submissions S."/>
        </authorList>
    </citation>
    <scope>NUCLEOTIDE SEQUENCE [LARGE SCALE GENOMIC DNA]</scope>
    <source>
        <strain evidence="5">DSM 16579</strain>
    </source>
</reference>
<keyword evidence="5" id="KW-1185">Reference proteome</keyword>
<dbReference type="PROSITE" id="PS50110">
    <property type="entry name" value="RESPONSE_REGULATORY"/>
    <property type="match status" value="1"/>
</dbReference>
<dbReference type="STRING" id="1122206.SAMN02745753_04264"/>
<dbReference type="PANTHER" id="PTHR45228:SF5">
    <property type="entry name" value="CYCLIC DI-GMP PHOSPHODIESTERASE VC_1348-RELATED"/>
    <property type="match status" value="1"/>
</dbReference>
<dbReference type="InterPro" id="IPR003607">
    <property type="entry name" value="HD/PDEase_dom"/>
</dbReference>
<accession>A0A1M5LK51</accession>
<dbReference type="InterPro" id="IPR001789">
    <property type="entry name" value="Sig_transdc_resp-reg_receiver"/>
</dbReference>
<name>A0A1M5LK51_9GAMM</name>
<dbReference type="SUPFAM" id="SSF109604">
    <property type="entry name" value="HD-domain/PDEase-like"/>
    <property type="match status" value="1"/>
</dbReference>
<dbReference type="SMART" id="SM00448">
    <property type="entry name" value="REC"/>
    <property type="match status" value="1"/>
</dbReference>
<gene>
    <name evidence="4" type="ORF">SAMN02745753_04264</name>
</gene>
<dbReference type="PROSITE" id="PS51832">
    <property type="entry name" value="HD_GYP"/>
    <property type="match status" value="1"/>
</dbReference>
<evidence type="ECO:0000256" key="1">
    <source>
        <dbReference type="PROSITE-ProRule" id="PRU00169"/>
    </source>
</evidence>
<keyword evidence="1" id="KW-0597">Phosphoprotein</keyword>
<dbReference type="Gene3D" id="1.10.3210.10">
    <property type="entry name" value="Hypothetical protein af1432"/>
    <property type="match status" value="1"/>
</dbReference>
<dbReference type="PANTHER" id="PTHR45228">
    <property type="entry name" value="CYCLIC DI-GMP PHOSPHODIESTERASE TM_0186-RELATED"/>
    <property type="match status" value="1"/>
</dbReference>
<dbReference type="OrthoDB" id="9816273at2"/>
<dbReference type="InterPro" id="IPR011006">
    <property type="entry name" value="CheY-like_superfamily"/>
</dbReference>